<dbReference type="PANTHER" id="PTHR39336:SF3">
    <property type="entry name" value="PYRIDOXAMINE PHOSPHATE OXIDASE"/>
    <property type="match status" value="1"/>
</dbReference>
<sequence>MAVFYDEIPDKFLDWLARQQMFWVATAALQGHVNVSPKATPDCFHVLNKNQVWYEDLTGSGIETVSHMREPGNGRITILFHAFEGAPRILRMWGTGTVHEFGTPEYDALIPPEKRKAGSRAAIVIDVHKVATSCGFGVPQYQFLAHRSQLERFCDNLEQHDRASDAASDIEKKSKGIKAWWAAENTTSFDGLPALLSAHETVITPKNTYDRNAPRPKAQNGAKAGQVAQPQTQSGSGKIFDVKLLAAFSLGVMVTAAYVRVAGLRAP</sequence>
<evidence type="ECO:0000256" key="1">
    <source>
        <dbReference type="SAM" id="MobiDB-lite"/>
    </source>
</evidence>
<evidence type="ECO:0000313" key="3">
    <source>
        <dbReference type="EMBL" id="KIJ63999.1"/>
    </source>
</evidence>
<dbReference type="InterPro" id="IPR012349">
    <property type="entry name" value="Split_barrel_FMN-bd"/>
</dbReference>
<evidence type="ECO:0000313" key="4">
    <source>
        <dbReference type="Proteomes" id="UP000053820"/>
    </source>
</evidence>
<dbReference type="OrthoDB" id="539398at2759"/>
<feature type="region of interest" description="Disordered" evidence="1">
    <location>
        <begin position="207"/>
        <end position="234"/>
    </location>
</feature>
<protein>
    <recommendedName>
        <fullName evidence="2">Pyridoxamine 5'-phosphate oxidase N-terminal domain-containing protein</fullName>
    </recommendedName>
</protein>
<dbReference type="Pfam" id="PF01243">
    <property type="entry name" value="PNPOx_N"/>
    <property type="match status" value="1"/>
</dbReference>
<dbReference type="AlphaFoldDB" id="A0A0C9VEK9"/>
<proteinExistence type="predicted"/>
<accession>A0A0C9VEK9</accession>
<feature type="domain" description="Pyridoxamine 5'-phosphate oxidase N-terminal" evidence="2">
    <location>
        <begin position="9"/>
        <end position="134"/>
    </location>
</feature>
<organism evidence="3 4">
    <name type="scientific">Hydnomerulius pinastri MD-312</name>
    <dbReference type="NCBI Taxonomy" id="994086"/>
    <lineage>
        <taxon>Eukaryota</taxon>
        <taxon>Fungi</taxon>
        <taxon>Dikarya</taxon>
        <taxon>Basidiomycota</taxon>
        <taxon>Agaricomycotina</taxon>
        <taxon>Agaricomycetes</taxon>
        <taxon>Agaricomycetidae</taxon>
        <taxon>Boletales</taxon>
        <taxon>Boletales incertae sedis</taxon>
        <taxon>Leucogyrophana</taxon>
    </lineage>
</organism>
<reference evidence="3 4" key="1">
    <citation type="submission" date="2014-04" db="EMBL/GenBank/DDBJ databases">
        <title>Evolutionary Origins and Diversification of the Mycorrhizal Mutualists.</title>
        <authorList>
            <consortium name="DOE Joint Genome Institute"/>
            <consortium name="Mycorrhizal Genomics Consortium"/>
            <person name="Kohler A."/>
            <person name="Kuo A."/>
            <person name="Nagy L.G."/>
            <person name="Floudas D."/>
            <person name="Copeland A."/>
            <person name="Barry K.W."/>
            <person name="Cichocki N."/>
            <person name="Veneault-Fourrey C."/>
            <person name="LaButti K."/>
            <person name="Lindquist E.A."/>
            <person name="Lipzen A."/>
            <person name="Lundell T."/>
            <person name="Morin E."/>
            <person name="Murat C."/>
            <person name="Riley R."/>
            <person name="Ohm R."/>
            <person name="Sun H."/>
            <person name="Tunlid A."/>
            <person name="Henrissat B."/>
            <person name="Grigoriev I.V."/>
            <person name="Hibbett D.S."/>
            <person name="Martin F."/>
        </authorList>
    </citation>
    <scope>NUCLEOTIDE SEQUENCE [LARGE SCALE GENOMIC DNA]</scope>
    <source>
        <strain evidence="3 4">MD-312</strain>
    </source>
</reference>
<dbReference type="EMBL" id="KN839848">
    <property type="protein sequence ID" value="KIJ63999.1"/>
    <property type="molecule type" value="Genomic_DNA"/>
</dbReference>
<dbReference type="Gene3D" id="2.30.110.10">
    <property type="entry name" value="Electron Transport, Fmn-binding Protein, Chain A"/>
    <property type="match status" value="1"/>
</dbReference>
<evidence type="ECO:0000259" key="2">
    <source>
        <dbReference type="Pfam" id="PF01243"/>
    </source>
</evidence>
<dbReference type="InterPro" id="IPR011576">
    <property type="entry name" value="Pyridox_Oxase_N"/>
</dbReference>
<gene>
    <name evidence="3" type="ORF">HYDPIDRAFT_154977</name>
</gene>
<keyword evidence="4" id="KW-1185">Reference proteome</keyword>
<dbReference type="HOGENOM" id="CLU_054794_2_1_1"/>
<dbReference type="PANTHER" id="PTHR39336">
    <property type="entry name" value="PYRIDOXAMINE PHOSPHATE OXIDASE FAMILY PROTEIN (AFU_ORTHOLOGUE AFUA_6G11440)"/>
    <property type="match status" value="1"/>
</dbReference>
<dbReference type="SUPFAM" id="SSF50475">
    <property type="entry name" value="FMN-binding split barrel"/>
    <property type="match status" value="1"/>
</dbReference>
<name>A0A0C9VEK9_9AGAM</name>
<dbReference type="Proteomes" id="UP000053820">
    <property type="component" value="Unassembled WGS sequence"/>
</dbReference>